<keyword evidence="11" id="KW-1185">Reference proteome</keyword>
<feature type="compositionally biased region" description="Polar residues" evidence="8">
    <location>
        <begin position="131"/>
        <end position="145"/>
    </location>
</feature>
<evidence type="ECO:0000313" key="10">
    <source>
        <dbReference type="EMBL" id="CAZ84503.1"/>
    </source>
</evidence>
<reference evidence="10 11" key="1">
    <citation type="journal article" date="2010" name="Nature">
        <title>Perigord black truffle genome uncovers evolutionary origins and mechanisms of symbiosis.</title>
        <authorList>
            <person name="Martin F."/>
            <person name="Kohler A."/>
            <person name="Murat C."/>
            <person name="Balestrini R."/>
            <person name="Coutinho P.M."/>
            <person name="Jaillon O."/>
            <person name="Montanini B."/>
            <person name="Morin E."/>
            <person name="Noel B."/>
            <person name="Percudani R."/>
            <person name="Porcel B."/>
            <person name="Rubini A."/>
            <person name="Amicucci A."/>
            <person name="Amselem J."/>
            <person name="Anthouard V."/>
            <person name="Arcioni S."/>
            <person name="Artiguenave F."/>
            <person name="Aury J.M."/>
            <person name="Ballario P."/>
            <person name="Bolchi A."/>
            <person name="Brenna A."/>
            <person name="Brun A."/>
            <person name="Buee M."/>
            <person name="Cantarel B."/>
            <person name="Chevalier G."/>
            <person name="Couloux A."/>
            <person name="Da Silva C."/>
            <person name="Denoeud F."/>
            <person name="Duplessis S."/>
            <person name="Ghignone S."/>
            <person name="Hilselberger B."/>
            <person name="Iotti M."/>
            <person name="Marcais B."/>
            <person name="Mello A."/>
            <person name="Miranda M."/>
            <person name="Pacioni G."/>
            <person name="Quesneville H."/>
            <person name="Riccioni C."/>
            <person name="Ruotolo R."/>
            <person name="Splivallo R."/>
            <person name="Stocchi V."/>
            <person name="Tisserant E."/>
            <person name="Viscomi A.R."/>
            <person name="Zambonelli A."/>
            <person name="Zampieri E."/>
            <person name="Henrissat B."/>
            <person name="Lebrun M.H."/>
            <person name="Paolocci F."/>
            <person name="Bonfante P."/>
            <person name="Ottonello S."/>
            <person name="Wincker P."/>
        </authorList>
    </citation>
    <scope>NUCLEOTIDE SEQUENCE [LARGE SCALE GENOMIC DNA]</scope>
    <source>
        <strain evidence="10 11">Mel28</strain>
    </source>
</reference>
<dbReference type="Pfam" id="PF14474">
    <property type="entry name" value="RTC4"/>
    <property type="match status" value="1"/>
</dbReference>
<evidence type="ECO:0000256" key="6">
    <source>
        <dbReference type="ARBA" id="ARBA00022490"/>
    </source>
</evidence>
<feature type="region of interest" description="Disordered" evidence="8">
    <location>
        <begin position="1"/>
        <end position="70"/>
    </location>
</feature>
<sequence length="696" mass="76279">MPLTRKSTGIKPSTTSTYSAGGEKSLKRPRITKPIFMEVGPKFGGGRGKRQTYMIPGDEDGEGGTPAGIRANSQFSSAYAIRSPPHSPLHVTSVNTGTVISTESPQSDDPLSNLNAPTIAETRSARRTLTRKSVSVLSTNTNENGSVAPRFFVPYGPGDEHKKKRRLDYTQTADSLDYHDSAQGMLAERLSRSRSRSLGRDLEPPNNSVVGEEKTSISLSGDTISSSSSPLSPLPSSSRSSPILIDGDSPQKADPSNDNGSNTPSLVNTDPTNGDDSLCGPTGGKAKAPPVPSWKTGEEKRGGKRPVTFKKATYGTNGKGGYSTIPYAKELMKSHPFARALSRAEKRQQELQEESETVTTPTAAPRVGKRKDKTSKRSSRLLLATHKRDGDLSLEGDEEAVAESSFINPREKFGKKSCFTSALRFAIDLGIGFGVMREVSLKRLSDDDLDGDDDLSSKSPGPAIEGRNLAQSPPPGAEKGVCQGCNEPLPTGFLDTWKNGNFSEGHIPMLEWMDICTEHKAVSLREEWMERGYPEIDWKGMKKRIETHYKPIKAIVHGETESPFMAIFKQQEKDVRGNPILLIQKDHRLQYPGYYGPRGANIMLHWLLRRFGNEITTRNNETSNLAHSSAAAFVQAVLVPEMAVRLIMEDMKITEKRAREVLEESRSIGEILNLQDYQEDIYGTGGNWVDVNNIKN</sequence>
<keyword evidence="7" id="KW-0539">Nucleus</keyword>
<evidence type="ECO:0000256" key="4">
    <source>
        <dbReference type="ARBA" id="ARBA00009461"/>
    </source>
</evidence>
<dbReference type="KEGG" id="tml:GSTUM_00008770001"/>
<feature type="compositionally biased region" description="Polar residues" evidence="8">
    <location>
        <begin position="254"/>
        <end position="275"/>
    </location>
</feature>
<dbReference type="PANTHER" id="PTHR41391:SF1">
    <property type="entry name" value="RESTRICTION OF TELOMERE CAPPING PROTEIN 4"/>
    <property type="match status" value="1"/>
</dbReference>
<comment type="function">
    <text evidence="1">May be involved in a process influencing telomere capping.</text>
</comment>
<organism evidence="10 11">
    <name type="scientific">Tuber melanosporum (strain Mel28)</name>
    <name type="common">Perigord black truffle</name>
    <dbReference type="NCBI Taxonomy" id="656061"/>
    <lineage>
        <taxon>Eukaryota</taxon>
        <taxon>Fungi</taxon>
        <taxon>Dikarya</taxon>
        <taxon>Ascomycota</taxon>
        <taxon>Pezizomycotina</taxon>
        <taxon>Pezizomycetes</taxon>
        <taxon>Pezizales</taxon>
        <taxon>Tuberaceae</taxon>
        <taxon>Tuber</taxon>
    </lineage>
</organism>
<gene>
    <name evidence="10" type="ORF">GSTUM_00008770001</name>
</gene>
<dbReference type="InterPro" id="IPR039024">
    <property type="entry name" value="RTC4"/>
</dbReference>
<comment type="similarity">
    <text evidence="4">Belongs to the RTC4 family.</text>
</comment>
<feature type="region of interest" description="Disordered" evidence="8">
    <location>
        <begin position="99"/>
        <end position="315"/>
    </location>
</feature>
<dbReference type="InterPro" id="IPR028094">
    <property type="entry name" value="RTC4_C"/>
</dbReference>
<dbReference type="AlphaFoldDB" id="D5GJ10"/>
<feature type="compositionally biased region" description="Low complexity" evidence="8">
    <location>
        <begin position="216"/>
        <end position="245"/>
    </location>
</feature>
<comment type="subcellular location">
    <subcellularLocation>
        <location evidence="3">Cytoplasm</location>
    </subcellularLocation>
    <subcellularLocation>
        <location evidence="2">Nucleus</location>
    </subcellularLocation>
</comment>
<feature type="domain" description="Restriction of telomere capping protein 4 C-terminal" evidence="9">
    <location>
        <begin position="555"/>
        <end position="675"/>
    </location>
</feature>
<feature type="region of interest" description="Disordered" evidence="8">
    <location>
        <begin position="446"/>
        <end position="484"/>
    </location>
</feature>
<dbReference type="EMBL" id="FN430329">
    <property type="protein sequence ID" value="CAZ84503.1"/>
    <property type="molecule type" value="Genomic_DNA"/>
</dbReference>
<evidence type="ECO:0000256" key="3">
    <source>
        <dbReference type="ARBA" id="ARBA00004496"/>
    </source>
</evidence>
<feature type="compositionally biased region" description="Polar residues" evidence="8">
    <location>
        <begin position="1"/>
        <end position="19"/>
    </location>
</feature>
<evidence type="ECO:0000256" key="1">
    <source>
        <dbReference type="ARBA" id="ARBA00002738"/>
    </source>
</evidence>
<name>D5GJ10_TUBMM</name>
<protein>
    <recommendedName>
        <fullName evidence="5">Restriction of telomere capping protein 4</fullName>
    </recommendedName>
</protein>
<dbReference type="Proteomes" id="UP000006911">
    <property type="component" value="Unassembled WGS sequence"/>
</dbReference>
<feature type="compositionally biased region" description="Polar residues" evidence="8">
    <location>
        <begin position="99"/>
        <end position="116"/>
    </location>
</feature>
<dbReference type="InParanoid" id="D5GJ10"/>
<evidence type="ECO:0000313" key="11">
    <source>
        <dbReference type="Proteomes" id="UP000006911"/>
    </source>
</evidence>
<dbReference type="GeneID" id="9181844"/>
<feature type="region of interest" description="Disordered" evidence="8">
    <location>
        <begin position="346"/>
        <end position="377"/>
    </location>
</feature>
<dbReference type="PANTHER" id="PTHR41391">
    <property type="entry name" value="RESTRICTION OF TELOMERE CAPPING PROTEIN 4"/>
    <property type="match status" value="1"/>
</dbReference>
<keyword evidence="6" id="KW-0963">Cytoplasm</keyword>
<dbReference type="GO" id="GO:0005737">
    <property type="term" value="C:cytoplasm"/>
    <property type="evidence" value="ECO:0007669"/>
    <property type="project" value="UniProtKB-SubCell"/>
</dbReference>
<evidence type="ECO:0000256" key="7">
    <source>
        <dbReference type="ARBA" id="ARBA00023242"/>
    </source>
</evidence>
<dbReference type="HOGENOM" id="CLU_395976_0_0_1"/>
<proteinExistence type="inferred from homology"/>
<evidence type="ECO:0000256" key="8">
    <source>
        <dbReference type="SAM" id="MobiDB-lite"/>
    </source>
</evidence>
<dbReference type="SMART" id="SM01312">
    <property type="entry name" value="RTC4"/>
    <property type="match status" value="1"/>
</dbReference>
<evidence type="ECO:0000256" key="2">
    <source>
        <dbReference type="ARBA" id="ARBA00004123"/>
    </source>
</evidence>
<dbReference type="RefSeq" id="XP_002840312.1">
    <property type="nucleotide sequence ID" value="XM_002840266.1"/>
</dbReference>
<evidence type="ECO:0000259" key="9">
    <source>
        <dbReference type="SMART" id="SM01312"/>
    </source>
</evidence>
<evidence type="ECO:0000256" key="5">
    <source>
        <dbReference type="ARBA" id="ARBA00015162"/>
    </source>
</evidence>
<accession>D5GJ10</accession>
<feature type="compositionally biased region" description="Basic residues" evidence="8">
    <location>
        <begin position="367"/>
        <end position="377"/>
    </location>
</feature>
<dbReference type="GO" id="GO:0005634">
    <property type="term" value="C:nucleus"/>
    <property type="evidence" value="ECO:0007669"/>
    <property type="project" value="UniProtKB-SubCell"/>
</dbReference>
<dbReference type="eggNOG" id="ENOG502SEU0">
    <property type="taxonomic scope" value="Eukaryota"/>
</dbReference>